<dbReference type="EC" id="2.7.9.3" evidence="9"/>
<dbReference type="InterPro" id="IPR036676">
    <property type="entry name" value="PurM-like_C_sf"/>
</dbReference>
<keyword evidence="7 9" id="KW-0460">Magnesium</keyword>
<evidence type="ECO:0000256" key="2">
    <source>
        <dbReference type="ARBA" id="ARBA00022679"/>
    </source>
</evidence>
<comment type="subunit">
    <text evidence="9">Homodimer.</text>
</comment>
<feature type="binding site" evidence="9">
    <location>
        <begin position="129"/>
        <end position="131"/>
    </location>
    <ligand>
        <name>ATP</name>
        <dbReference type="ChEBI" id="CHEBI:30616"/>
        <note>ligand shared between dimeric partners</note>
    </ligand>
</feature>
<evidence type="ECO:0000313" key="13">
    <source>
        <dbReference type="Proteomes" id="UP000269544"/>
    </source>
</evidence>
<feature type="site" description="Important for catalytic activity" evidence="9">
    <location>
        <position position="12"/>
    </location>
</feature>
<comment type="function">
    <text evidence="9">Synthesizes selenophosphate from selenide and ATP.</text>
</comment>
<evidence type="ECO:0000256" key="1">
    <source>
        <dbReference type="ARBA" id="ARBA00008026"/>
    </source>
</evidence>
<keyword evidence="5 9" id="KW-0418">Kinase</keyword>
<evidence type="ECO:0000256" key="5">
    <source>
        <dbReference type="ARBA" id="ARBA00022777"/>
    </source>
</evidence>
<evidence type="ECO:0000256" key="7">
    <source>
        <dbReference type="ARBA" id="ARBA00022842"/>
    </source>
</evidence>
<comment type="catalytic activity">
    <reaction evidence="9">
        <text>hydrogenselenide + ATP + H2O = selenophosphate + AMP + phosphate + 2 H(+)</text>
        <dbReference type="Rhea" id="RHEA:18737"/>
        <dbReference type="ChEBI" id="CHEBI:15377"/>
        <dbReference type="ChEBI" id="CHEBI:15378"/>
        <dbReference type="ChEBI" id="CHEBI:16144"/>
        <dbReference type="ChEBI" id="CHEBI:29317"/>
        <dbReference type="ChEBI" id="CHEBI:30616"/>
        <dbReference type="ChEBI" id="CHEBI:43474"/>
        <dbReference type="ChEBI" id="CHEBI:456215"/>
        <dbReference type="EC" id="2.7.9.3"/>
    </reaction>
</comment>
<dbReference type="Pfam" id="PF00586">
    <property type="entry name" value="AIRS"/>
    <property type="match status" value="1"/>
</dbReference>
<dbReference type="Gene3D" id="3.90.650.10">
    <property type="entry name" value="PurM-like C-terminal domain"/>
    <property type="match status" value="1"/>
</dbReference>
<evidence type="ECO:0000259" key="11">
    <source>
        <dbReference type="Pfam" id="PF02769"/>
    </source>
</evidence>
<evidence type="ECO:0000256" key="4">
    <source>
        <dbReference type="ARBA" id="ARBA00022741"/>
    </source>
</evidence>
<dbReference type="InterPro" id="IPR036921">
    <property type="entry name" value="PurM-like_N_sf"/>
</dbReference>
<feature type="binding site" evidence="9">
    <location>
        <position position="42"/>
    </location>
    <ligand>
        <name>Mg(2+)</name>
        <dbReference type="ChEBI" id="CHEBI:18420"/>
    </ligand>
</feature>
<feature type="domain" description="PurM-like C-terminal" evidence="11">
    <location>
        <begin position="159"/>
        <end position="334"/>
    </location>
</feature>
<keyword evidence="3 9" id="KW-0479">Metal-binding</keyword>
<keyword evidence="4 9" id="KW-0547">Nucleotide-binding</keyword>
<protein>
    <recommendedName>
        <fullName evidence="9">Selenide, water dikinase</fullName>
        <ecNumber evidence="9">2.7.9.3</ecNumber>
    </recommendedName>
    <alternativeName>
        <fullName evidence="9">Selenium donor protein</fullName>
    </alternativeName>
    <alternativeName>
        <fullName evidence="9">Selenophosphate synthase</fullName>
    </alternativeName>
</protein>
<name>A0A448V0I2_9FIRM</name>
<dbReference type="PIRSF" id="PIRSF036407">
    <property type="entry name" value="Selenphspht_syn"/>
    <property type="match status" value="1"/>
</dbReference>
<dbReference type="Gene3D" id="3.30.1330.10">
    <property type="entry name" value="PurM-like, N-terminal domain"/>
    <property type="match status" value="1"/>
</dbReference>
<evidence type="ECO:0000256" key="8">
    <source>
        <dbReference type="ARBA" id="ARBA00023266"/>
    </source>
</evidence>
<keyword evidence="6 9" id="KW-0067">ATP-binding</keyword>
<feature type="binding site" description="in other chain" evidence="9">
    <location>
        <position position="59"/>
    </location>
    <ligand>
        <name>ATP</name>
        <dbReference type="ChEBI" id="CHEBI:30616"/>
        <note>ligand shared between dimeric partners</note>
    </ligand>
</feature>
<reference evidence="12 13" key="1">
    <citation type="submission" date="2018-12" db="EMBL/GenBank/DDBJ databases">
        <authorList>
            <consortium name="Pathogen Informatics"/>
        </authorList>
    </citation>
    <scope>NUCLEOTIDE SEQUENCE [LARGE SCALE GENOMIC DNA]</scope>
    <source>
        <strain evidence="12 13">NCTC13079</strain>
    </source>
</reference>
<feature type="binding site" evidence="9">
    <location>
        <position position="82"/>
    </location>
    <ligand>
        <name>Mg(2+)</name>
        <dbReference type="ChEBI" id="CHEBI:18420"/>
    </ligand>
</feature>
<organism evidence="12 13">
    <name type="scientific">Aedoeadaptatus ivorii</name>
    <dbReference type="NCBI Taxonomy" id="54006"/>
    <lineage>
        <taxon>Bacteria</taxon>
        <taxon>Bacillati</taxon>
        <taxon>Bacillota</taxon>
        <taxon>Tissierellia</taxon>
        <taxon>Tissierellales</taxon>
        <taxon>Peptoniphilaceae</taxon>
        <taxon>Aedoeadaptatus</taxon>
    </lineage>
</organism>
<dbReference type="SUPFAM" id="SSF55326">
    <property type="entry name" value="PurM N-terminal domain-like"/>
    <property type="match status" value="1"/>
</dbReference>
<dbReference type="RefSeq" id="WP_126464819.1">
    <property type="nucleotide sequence ID" value="NZ_LR134523.1"/>
</dbReference>
<comment type="cofactor">
    <cofactor evidence="9">
        <name>Mg(2+)</name>
        <dbReference type="ChEBI" id="CHEBI:18420"/>
    </cofactor>
    <text evidence="9">Binds 1 Mg(2+) ion per monomer.</text>
</comment>
<dbReference type="InterPro" id="IPR010918">
    <property type="entry name" value="PurM-like_C_dom"/>
</dbReference>
<feature type="binding site" evidence="9">
    <location>
        <position position="217"/>
    </location>
    <ligand>
        <name>Mg(2+)</name>
        <dbReference type="ChEBI" id="CHEBI:18420"/>
    </ligand>
</feature>
<keyword evidence="2 9" id="KW-0808">Transferase</keyword>
<dbReference type="InterPro" id="IPR004536">
    <property type="entry name" value="SPS/SelD"/>
</dbReference>
<dbReference type="Pfam" id="PF02769">
    <property type="entry name" value="AIRS_C"/>
    <property type="match status" value="1"/>
</dbReference>
<sequence>MHLEVCGGCNAKIGAGDLSNILEKLPLFPRKEILAGFEGNEDGAIIQITEDIGVVTSLDFFPPMVEEAYEFGKIAAANALSDLYAMGAEPVSAMNIVCFPEEEDVRVLEEILQGGADVCKEAKTTLTGGHSIHDPKIKYGLSVIGIVDLNKVYRNNTPKVGDKLYLTKPLGVSLLMSGYTVGEVERPHYEKAVQSMATLNKAAYEILNQYEVHALTDVTGFGLLGHLSEMAEGASAVVETEGLHILEGTREAAENFLFTAGGQRNRNAYGDQIAFEIDDFALEEVLFDPQTSGGLLISVDPEDGEAMYEEMQNAGIDVYPVGKMIEAGDKSIYVR</sequence>
<dbReference type="PANTHER" id="PTHR10256">
    <property type="entry name" value="SELENIDE, WATER DIKINASE"/>
    <property type="match status" value="1"/>
</dbReference>
<dbReference type="GO" id="GO:0004756">
    <property type="term" value="F:selenide, water dikinase activity"/>
    <property type="evidence" value="ECO:0007669"/>
    <property type="project" value="UniProtKB-UniRule"/>
</dbReference>
<dbReference type="InterPro" id="IPR023061">
    <property type="entry name" value="SelD_I"/>
</dbReference>
<evidence type="ECO:0000313" key="12">
    <source>
        <dbReference type="EMBL" id="VEJ34861.1"/>
    </source>
</evidence>
<gene>
    <name evidence="9 12" type="primary">selD</name>
    <name evidence="12" type="ORF">NCTC13079_00362</name>
</gene>
<dbReference type="NCBIfam" id="TIGR00476">
    <property type="entry name" value="selD"/>
    <property type="match status" value="1"/>
</dbReference>
<feature type="binding site" description="in other chain" evidence="9">
    <location>
        <position position="12"/>
    </location>
    <ligand>
        <name>ATP</name>
        <dbReference type="ChEBI" id="CHEBI:30616"/>
        <note>ligand shared between dimeric partners</note>
    </ligand>
</feature>
<evidence type="ECO:0000256" key="9">
    <source>
        <dbReference type="HAMAP-Rule" id="MF_00625"/>
    </source>
</evidence>
<dbReference type="CDD" id="cd02195">
    <property type="entry name" value="SelD"/>
    <property type="match status" value="1"/>
</dbReference>
<accession>A0A448V0I2</accession>
<proteinExistence type="inferred from homology"/>
<keyword evidence="8 9" id="KW-0711">Selenium</keyword>
<dbReference type="EMBL" id="LR134523">
    <property type="protein sequence ID" value="VEJ34861.1"/>
    <property type="molecule type" value="Genomic_DNA"/>
</dbReference>
<evidence type="ECO:0000256" key="6">
    <source>
        <dbReference type="ARBA" id="ARBA00022840"/>
    </source>
</evidence>
<evidence type="ECO:0000256" key="3">
    <source>
        <dbReference type="ARBA" id="ARBA00022723"/>
    </source>
</evidence>
<dbReference type="SUPFAM" id="SSF56042">
    <property type="entry name" value="PurM C-terminal domain-like"/>
    <property type="match status" value="1"/>
</dbReference>
<feature type="binding site" description="in other chain" evidence="9">
    <location>
        <begin position="39"/>
        <end position="41"/>
    </location>
    <ligand>
        <name>ATP</name>
        <dbReference type="ChEBI" id="CHEBI:30616"/>
        <note>ligand shared between dimeric partners</note>
    </ligand>
</feature>
<dbReference type="PANTHER" id="PTHR10256:SF0">
    <property type="entry name" value="INACTIVE SELENIDE, WATER DIKINASE-LIKE PROTEIN-RELATED"/>
    <property type="match status" value="1"/>
</dbReference>
<dbReference type="GO" id="GO:0016260">
    <property type="term" value="P:selenocysteine biosynthetic process"/>
    <property type="evidence" value="ECO:0007669"/>
    <property type="project" value="InterPro"/>
</dbReference>
<dbReference type="GO" id="GO:0005737">
    <property type="term" value="C:cytoplasm"/>
    <property type="evidence" value="ECO:0007669"/>
    <property type="project" value="TreeGrafter"/>
</dbReference>
<feature type="domain" description="PurM-like N-terminal" evidence="10">
    <location>
        <begin position="41"/>
        <end position="147"/>
    </location>
</feature>
<dbReference type="GO" id="GO:0000287">
    <property type="term" value="F:magnesium ion binding"/>
    <property type="evidence" value="ECO:0007669"/>
    <property type="project" value="UniProtKB-UniRule"/>
</dbReference>
<dbReference type="KEGG" id="piv:NCTC13079_00362"/>
<dbReference type="HAMAP" id="MF_00625">
    <property type="entry name" value="SelD"/>
    <property type="match status" value="1"/>
</dbReference>
<dbReference type="Proteomes" id="UP000269544">
    <property type="component" value="Chromosome"/>
</dbReference>
<feature type="binding site" description="in other chain" evidence="9">
    <location>
        <position position="82"/>
    </location>
    <ligand>
        <name>ATP</name>
        <dbReference type="ChEBI" id="CHEBI:30616"/>
        <note>ligand shared between dimeric partners</note>
    </ligand>
</feature>
<dbReference type="GO" id="GO:0005524">
    <property type="term" value="F:ATP binding"/>
    <property type="evidence" value="ECO:0007669"/>
    <property type="project" value="UniProtKB-UniRule"/>
</dbReference>
<evidence type="ECO:0000259" key="10">
    <source>
        <dbReference type="Pfam" id="PF00586"/>
    </source>
</evidence>
<feature type="active site" evidence="9">
    <location>
        <position position="9"/>
    </location>
</feature>
<comment type="similarity">
    <text evidence="1 9">Belongs to the selenophosphate synthase 1 family. Class I subfamily.</text>
</comment>
<dbReference type="InterPro" id="IPR016188">
    <property type="entry name" value="PurM-like_N"/>
</dbReference>
<dbReference type="AlphaFoldDB" id="A0A448V0I2"/>
<keyword evidence="13" id="KW-1185">Reference proteome</keyword>
<dbReference type="OrthoDB" id="9772934at2"/>